<dbReference type="PROSITE" id="PS51371">
    <property type="entry name" value="CBS"/>
    <property type="match status" value="2"/>
</dbReference>
<evidence type="ECO:0000313" key="5">
    <source>
        <dbReference type="EMBL" id="ABG64164.1"/>
    </source>
</evidence>
<sequence>MRVSEVMTRDVRVASPDDTIEDAARIMAEIDAGSLPVGDNDRLVGMITDRDIAVRAVAKGLGPECPVSDVMTREIRYCFEDEDTDDIAHNMADQQIRRLPVVNRDKRLVGILSLGDIAFTDGKDPAGEALTGISRPGGLHSQTGGDGAARL</sequence>
<dbReference type="SMART" id="SM00116">
    <property type="entry name" value="CBS"/>
    <property type="match status" value="2"/>
</dbReference>
<dbReference type="Pfam" id="PF00571">
    <property type="entry name" value="CBS"/>
    <property type="match status" value="2"/>
</dbReference>
<dbReference type="SUPFAM" id="SSF54631">
    <property type="entry name" value="CBS-domain pair"/>
    <property type="match status" value="1"/>
</dbReference>
<dbReference type="HOGENOM" id="CLU_040681_12_0_5"/>
<accession>Q11EL1</accession>
<protein>
    <submittedName>
        <fullName evidence="5">CBS domain containing protein</fullName>
    </submittedName>
</protein>
<feature type="region of interest" description="Disordered" evidence="3">
    <location>
        <begin position="128"/>
        <end position="151"/>
    </location>
</feature>
<dbReference type="OrthoDB" id="9802114at2"/>
<evidence type="ECO:0000256" key="3">
    <source>
        <dbReference type="SAM" id="MobiDB-lite"/>
    </source>
</evidence>
<reference evidence="5" key="1">
    <citation type="submission" date="2006-06" db="EMBL/GenBank/DDBJ databases">
        <title>Complete sequence of chromosome of Chelativorans sp. BNC1.</title>
        <authorList>
            <consortium name="US DOE Joint Genome Institute"/>
            <person name="Copeland A."/>
            <person name="Lucas S."/>
            <person name="Lapidus A."/>
            <person name="Barry K."/>
            <person name="Detter J.C."/>
            <person name="Glavina del Rio T."/>
            <person name="Hammon N."/>
            <person name="Israni S."/>
            <person name="Dalin E."/>
            <person name="Tice H."/>
            <person name="Pitluck S."/>
            <person name="Chertkov O."/>
            <person name="Brettin T."/>
            <person name="Bruce D."/>
            <person name="Han C."/>
            <person name="Tapia R."/>
            <person name="Gilna P."/>
            <person name="Schmutz J."/>
            <person name="Larimer F."/>
            <person name="Land M."/>
            <person name="Hauser L."/>
            <person name="Kyrpides N."/>
            <person name="Mikhailova N."/>
            <person name="Richardson P."/>
        </authorList>
    </citation>
    <scope>NUCLEOTIDE SEQUENCE</scope>
    <source>
        <strain evidence="5">BNC1</strain>
    </source>
</reference>
<dbReference type="InterPro" id="IPR000644">
    <property type="entry name" value="CBS_dom"/>
</dbReference>
<dbReference type="eggNOG" id="COG0517">
    <property type="taxonomic scope" value="Bacteria"/>
</dbReference>
<dbReference type="PANTHER" id="PTHR43080">
    <property type="entry name" value="CBS DOMAIN-CONTAINING PROTEIN CBSX3, MITOCHONDRIAL"/>
    <property type="match status" value="1"/>
</dbReference>
<feature type="domain" description="CBS" evidence="4">
    <location>
        <begin position="71"/>
        <end position="128"/>
    </location>
</feature>
<keyword evidence="1 2" id="KW-0129">CBS domain</keyword>
<dbReference type="InterPro" id="IPR046342">
    <property type="entry name" value="CBS_dom_sf"/>
</dbReference>
<organism evidence="5">
    <name type="scientific">Chelativorans sp. (strain BNC1)</name>
    <dbReference type="NCBI Taxonomy" id="266779"/>
    <lineage>
        <taxon>Bacteria</taxon>
        <taxon>Pseudomonadati</taxon>
        <taxon>Pseudomonadota</taxon>
        <taxon>Alphaproteobacteria</taxon>
        <taxon>Hyphomicrobiales</taxon>
        <taxon>Phyllobacteriaceae</taxon>
        <taxon>Chelativorans</taxon>
    </lineage>
</organism>
<evidence type="ECO:0000256" key="2">
    <source>
        <dbReference type="PROSITE-ProRule" id="PRU00703"/>
    </source>
</evidence>
<dbReference type="PANTHER" id="PTHR43080:SF2">
    <property type="entry name" value="CBS DOMAIN-CONTAINING PROTEIN"/>
    <property type="match status" value="1"/>
</dbReference>
<dbReference type="Gene3D" id="3.10.580.10">
    <property type="entry name" value="CBS-domain"/>
    <property type="match status" value="1"/>
</dbReference>
<evidence type="ECO:0000256" key="1">
    <source>
        <dbReference type="ARBA" id="ARBA00023122"/>
    </source>
</evidence>
<proteinExistence type="predicted"/>
<gene>
    <name evidence="5" type="ordered locus">Meso_2788</name>
</gene>
<dbReference type="InterPro" id="IPR051257">
    <property type="entry name" value="Diverse_CBS-Domain"/>
</dbReference>
<dbReference type="KEGG" id="mes:Meso_2788"/>
<name>Q11EL1_CHESB</name>
<dbReference type="STRING" id="266779.Meso_2788"/>
<evidence type="ECO:0000259" key="4">
    <source>
        <dbReference type="PROSITE" id="PS51371"/>
    </source>
</evidence>
<dbReference type="AlphaFoldDB" id="Q11EL1"/>
<dbReference type="EMBL" id="CP000390">
    <property type="protein sequence ID" value="ABG64164.1"/>
    <property type="molecule type" value="Genomic_DNA"/>
</dbReference>
<feature type="domain" description="CBS" evidence="4">
    <location>
        <begin position="7"/>
        <end position="64"/>
    </location>
</feature>
<dbReference type="CDD" id="cd04622">
    <property type="entry name" value="CBS_pair_HRP1_like"/>
    <property type="match status" value="1"/>
</dbReference>